<gene>
    <name evidence="1" type="ORF">PCOR1329_LOCUS67043</name>
</gene>
<proteinExistence type="predicted"/>
<evidence type="ECO:0000313" key="2">
    <source>
        <dbReference type="Proteomes" id="UP001189429"/>
    </source>
</evidence>
<keyword evidence="2" id="KW-1185">Reference proteome</keyword>
<reference evidence="1" key="1">
    <citation type="submission" date="2023-10" db="EMBL/GenBank/DDBJ databases">
        <authorList>
            <person name="Chen Y."/>
            <person name="Shah S."/>
            <person name="Dougan E. K."/>
            <person name="Thang M."/>
            <person name="Chan C."/>
        </authorList>
    </citation>
    <scope>NUCLEOTIDE SEQUENCE [LARGE SCALE GENOMIC DNA]</scope>
</reference>
<dbReference type="EMBL" id="CAUYUJ010018670">
    <property type="protein sequence ID" value="CAK0885419.1"/>
    <property type="molecule type" value="Genomic_DNA"/>
</dbReference>
<evidence type="ECO:0000313" key="1">
    <source>
        <dbReference type="EMBL" id="CAK0885419.1"/>
    </source>
</evidence>
<sequence length="91" mass="9549">VHSSQTNGSSLMEGDSVIGLVVEDSKNPGKWQAVQVERLDGDFAAAIAQRASGTILQGPDGRIDGVVTSWSERGYGFIRSASRAHAFPGCS</sequence>
<accession>A0ABN9WKA1</accession>
<name>A0ABN9WKA1_9DINO</name>
<dbReference type="Proteomes" id="UP001189429">
    <property type="component" value="Unassembled WGS sequence"/>
</dbReference>
<feature type="non-terminal residue" evidence="1">
    <location>
        <position position="1"/>
    </location>
</feature>
<protein>
    <submittedName>
        <fullName evidence="1">Uncharacterized protein</fullName>
    </submittedName>
</protein>
<comment type="caution">
    <text evidence="1">The sequence shown here is derived from an EMBL/GenBank/DDBJ whole genome shotgun (WGS) entry which is preliminary data.</text>
</comment>
<organism evidence="1 2">
    <name type="scientific">Prorocentrum cordatum</name>
    <dbReference type="NCBI Taxonomy" id="2364126"/>
    <lineage>
        <taxon>Eukaryota</taxon>
        <taxon>Sar</taxon>
        <taxon>Alveolata</taxon>
        <taxon>Dinophyceae</taxon>
        <taxon>Prorocentrales</taxon>
        <taxon>Prorocentraceae</taxon>
        <taxon>Prorocentrum</taxon>
    </lineage>
</organism>